<sequence>MTNVFSSTVGVLFLERKKSLVKERSWSAWRGLARRHPPVSELASLAIAICSQYVEADELEWLVLRCSMFA</sequence>
<reference evidence="1" key="1">
    <citation type="submission" date="2013-10" db="EMBL/GenBank/DDBJ databases">
        <title>Genomic analysis of the causative agents of coccidiosis in chickens.</title>
        <authorList>
            <person name="Reid A.J."/>
            <person name="Blake D."/>
            <person name="Billington K."/>
            <person name="Browne H."/>
            <person name="Dunn M."/>
            <person name="Hung S."/>
            <person name="Kawahara F."/>
            <person name="Miranda-Saavedra D."/>
            <person name="Mourier T."/>
            <person name="Nagra H."/>
            <person name="Otto T.D."/>
            <person name="Rawlings N."/>
            <person name="Sanchez A."/>
            <person name="Sanders M."/>
            <person name="Subramaniam C."/>
            <person name="Tay Y."/>
            <person name="Dear P."/>
            <person name="Doerig C."/>
            <person name="Gruber A."/>
            <person name="Parkinson J."/>
            <person name="Shirley M."/>
            <person name="Wan K.L."/>
            <person name="Berriman M."/>
            <person name="Tomley F."/>
            <person name="Pain A."/>
        </authorList>
    </citation>
    <scope>NUCLEOTIDE SEQUENCE [LARGE SCALE GENOMIC DNA]</scope>
    <source>
        <strain evidence="1">Houghton</strain>
    </source>
</reference>
<dbReference type="VEuPathDB" id="ToxoDB:ETH_00001115"/>
<dbReference type="RefSeq" id="XP_013228748.1">
    <property type="nucleotide sequence ID" value="XM_013373294.1"/>
</dbReference>
<dbReference type="GeneID" id="25249440"/>
<accession>U6KIS0</accession>
<keyword evidence="2" id="KW-1185">Reference proteome</keyword>
<dbReference type="AlphaFoldDB" id="U6KIS0"/>
<proteinExistence type="predicted"/>
<protein>
    <submittedName>
        <fullName evidence="1">Uncharacterized protein</fullName>
    </submittedName>
</protein>
<evidence type="ECO:0000313" key="1">
    <source>
        <dbReference type="EMBL" id="CDJ37910.1"/>
    </source>
</evidence>
<evidence type="ECO:0000313" key="2">
    <source>
        <dbReference type="Proteomes" id="UP000030747"/>
    </source>
</evidence>
<dbReference type="Proteomes" id="UP000030747">
    <property type="component" value="Unassembled WGS sequence"/>
</dbReference>
<organism evidence="1 2">
    <name type="scientific">Eimeria tenella</name>
    <name type="common">Coccidian parasite</name>
    <dbReference type="NCBI Taxonomy" id="5802"/>
    <lineage>
        <taxon>Eukaryota</taxon>
        <taxon>Sar</taxon>
        <taxon>Alveolata</taxon>
        <taxon>Apicomplexa</taxon>
        <taxon>Conoidasida</taxon>
        <taxon>Coccidia</taxon>
        <taxon>Eucoccidiorida</taxon>
        <taxon>Eimeriorina</taxon>
        <taxon>Eimeriidae</taxon>
        <taxon>Eimeria</taxon>
    </lineage>
</organism>
<name>U6KIS0_EIMTE</name>
<gene>
    <name evidence="1" type="ORF">ETH_00001115</name>
</gene>
<reference evidence="1" key="2">
    <citation type="submission" date="2013-10" db="EMBL/GenBank/DDBJ databases">
        <authorList>
            <person name="Aslett M."/>
        </authorList>
    </citation>
    <scope>NUCLEOTIDE SEQUENCE [LARGE SCALE GENOMIC DNA]</scope>
    <source>
        <strain evidence="1">Houghton</strain>
    </source>
</reference>
<dbReference type="EMBL" id="HG673792">
    <property type="protein sequence ID" value="CDJ37910.1"/>
    <property type="molecule type" value="Genomic_DNA"/>
</dbReference>